<accession>A0A940Y7P3</accession>
<dbReference type="Proteomes" id="UP000676246">
    <property type="component" value="Unassembled WGS sequence"/>
</dbReference>
<evidence type="ECO:0000313" key="3">
    <source>
        <dbReference type="EMBL" id="MBQ0931599.1"/>
    </source>
</evidence>
<organism evidence="3 4">
    <name type="scientific">Ideonella alba</name>
    <dbReference type="NCBI Taxonomy" id="2824118"/>
    <lineage>
        <taxon>Bacteria</taxon>
        <taxon>Pseudomonadati</taxon>
        <taxon>Pseudomonadota</taxon>
        <taxon>Betaproteobacteria</taxon>
        <taxon>Burkholderiales</taxon>
        <taxon>Sphaerotilaceae</taxon>
        <taxon>Ideonella</taxon>
    </lineage>
</organism>
<proteinExistence type="predicted"/>
<protein>
    <submittedName>
        <fullName evidence="3">Carotenoid 1,2-hydratase</fullName>
    </submittedName>
</protein>
<dbReference type="Pfam" id="PF07143">
    <property type="entry name" value="CrtC"/>
    <property type="match status" value="1"/>
</dbReference>
<feature type="signal peptide" evidence="1">
    <location>
        <begin position="1"/>
        <end position="18"/>
    </location>
</feature>
<dbReference type="InterPro" id="IPR023374">
    <property type="entry name" value="AttH-like_dom_sf"/>
</dbReference>
<dbReference type="EMBL" id="JAGQDD010000009">
    <property type="protein sequence ID" value="MBQ0931599.1"/>
    <property type="molecule type" value="Genomic_DNA"/>
</dbReference>
<dbReference type="InterPro" id="IPR010791">
    <property type="entry name" value="AttH_dom"/>
</dbReference>
<dbReference type="Pfam" id="PF17186">
    <property type="entry name" value="Lipocalin_9"/>
    <property type="match status" value="1"/>
</dbReference>
<keyword evidence="4" id="KW-1185">Reference proteome</keyword>
<evidence type="ECO:0000259" key="2">
    <source>
        <dbReference type="Pfam" id="PF07143"/>
    </source>
</evidence>
<reference evidence="3 4" key="1">
    <citation type="submission" date="2021-04" db="EMBL/GenBank/DDBJ databases">
        <title>The genome sequence of Ideonella sp. 3Y2.</title>
        <authorList>
            <person name="Liu Y."/>
        </authorList>
    </citation>
    <scope>NUCLEOTIDE SEQUENCE [LARGE SCALE GENOMIC DNA]</scope>
    <source>
        <strain evidence="3 4">3Y2</strain>
    </source>
</reference>
<dbReference type="SUPFAM" id="SSF159245">
    <property type="entry name" value="AttH-like"/>
    <property type="match status" value="1"/>
</dbReference>
<name>A0A940Y7P3_9BURK</name>
<dbReference type="Gene3D" id="2.40.370.10">
    <property type="entry name" value="AttH-like domain"/>
    <property type="match status" value="2"/>
</dbReference>
<feature type="chain" id="PRO_5038118555" evidence="1">
    <location>
        <begin position="19"/>
        <end position="358"/>
    </location>
</feature>
<evidence type="ECO:0000313" key="4">
    <source>
        <dbReference type="Proteomes" id="UP000676246"/>
    </source>
</evidence>
<gene>
    <name evidence="3" type="ORF">KAK03_14020</name>
</gene>
<dbReference type="PANTHER" id="PTHR38591">
    <property type="entry name" value="HYDROLASE"/>
    <property type="match status" value="1"/>
</dbReference>
<comment type="caution">
    <text evidence="3">The sequence shown here is derived from an EMBL/GenBank/DDBJ whole genome shotgun (WGS) entry which is preliminary data.</text>
</comment>
<evidence type="ECO:0000256" key="1">
    <source>
        <dbReference type="SAM" id="SignalP"/>
    </source>
</evidence>
<dbReference type="PANTHER" id="PTHR38591:SF1">
    <property type="entry name" value="BLL1000 PROTEIN"/>
    <property type="match status" value="1"/>
</dbReference>
<keyword evidence="1" id="KW-0732">Signal</keyword>
<sequence length="358" mass="39420">MRRRVVLAAMLAAGAARAGDEGVRRGRVLRFPPDHGAHPAQRTEWWYLTGALWPAGAARTEPPRWGFQITFFRSATGLDGTGRLAPRQLLFAHAALTDRVAGTHQHDQRLARWNGEASDGDHARLDDLGLRIARWTLARDERGYALQAPANGFTLDLRADATQPLLLQGEAGYSRKGPGEAEASHYVSHPQLAVQGQVVRGAQAQPVQGRAWLDHEWSDTLLAPQAQGWDWIGINLDDGSALTAFQLRTRDGGVLWAGGSWRDAGGRLRVFRPDELRFTAGRRWTSPGTGASYPVDWRLDTPVGRFQVQALVDAQEMDSRASTGTVYWEGLSALRAEDGRSLGWGYLEMTGYAGRLRL</sequence>
<dbReference type="RefSeq" id="WP_210854569.1">
    <property type="nucleotide sequence ID" value="NZ_JAGQDD010000009.1"/>
</dbReference>
<dbReference type="AlphaFoldDB" id="A0A940Y7P3"/>
<feature type="domain" description="AttH" evidence="2">
    <location>
        <begin position="43"/>
        <end position="219"/>
    </location>
</feature>